<evidence type="ECO:0000256" key="5">
    <source>
        <dbReference type="ARBA" id="ARBA00022989"/>
    </source>
</evidence>
<feature type="transmembrane region" description="Helical" evidence="8">
    <location>
        <begin position="47"/>
        <end position="71"/>
    </location>
</feature>
<reference evidence="10 11" key="1">
    <citation type="submission" date="2019-01" db="EMBL/GenBank/DDBJ databases">
        <title>Agromyces.</title>
        <authorList>
            <person name="Li J."/>
        </authorList>
    </citation>
    <scope>NUCLEOTIDE SEQUENCE [LARGE SCALE GENOMIC DNA]</scope>
    <source>
        <strain evidence="10 11">DSM 23870</strain>
    </source>
</reference>
<evidence type="ECO:0000313" key="10">
    <source>
        <dbReference type="EMBL" id="RXZ87850.1"/>
    </source>
</evidence>
<feature type="transmembrane region" description="Helical" evidence="8">
    <location>
        <begin position="6"/>
        <end position="26"/>
    </location>
</feature>
<accession>A0A4Q2MFB7</accession>
<dbReference type="Proteomes" id="UP000581087">
    <property type="component" value="Unassembled WGS sequence"/>
</dbReference>
<keyword evidence="6 8" id="KW-0472">Membrane</keyword>
<feature type="transmembrane region" description="Helical" evidence="8">
    <location>
        <begin position="107"/>
        <end position="126"/>
    </location>
</feature>
<feature type="transmembrane region" description="Helical" evidence="8">
    <location>
        <begin position="77"/>
        <end position="95"/>
    </location>
</feature>
<feature type="transmembrane region" description="Helical" evidence="8">
    <location>
        <begin position="290"/>
        <end position="307"/>
    </location>
</feature>
<evidence type="ECO:0000256" key="7">
    <source>
        <dbReference type="ARBA" id="ARBA00024033"/>
    </source>
</evidence>
<evidence type="ECO:0000256" key="4">
    <source>
        <dbReference type="ARBA" id="ARBA00022692"/>
    </source>
</evidence>
<sequence length="420" mass="44456">MRALVWGFIGLHAVYAIALLPLILAGGVEGDLPLYREWAMRALEHDVWIGLDAPWVYPLLALLPIVVPALLGPYLYQAVWLAMLTAANGAALWVLTEGGRRRSAYPAAWFWLATVFLLAPVSLLRLEGVTGPLVVAAFALLMRKPAVAGVLLAVATWIKVWPAAVIAAALVVLARARSVLAAGAAVTVVILAVAASLGGLRQIATFLTIQGDRALQVEAPIATPWLWMAILGVPGASVYQNEALATREVVGPGAHLAVAASTPALVVAFVIVAVLLVLARRRVASETERAHLVALGAFALVGALIVFNKVGSPQYLLWLAPVVVGGLLVARDRWMRVAIALAVAELLTTIVFPILYLPLVDLEPVPAVVLLARNAMLVALFAWSVLALARIAFARVAAEVRPRGGAPRATRAPEPSPRAR</sequence>
<feature type="transmembrane region" description="Helical" evidence="8">
    <location>
        <begin position="256"/>
        <end position="278"/>
    </location>
</feature>
<protein>
    <submittedName>
        <fullName evidence="10">DUF2029 domain-containing protein</fullName>
    </submittedName>
    <submittedName>
        <fullName evidence="9">Putative membrane protein</fullName>
    </submittedName>
</protein>
<dbReference type="OrthoDB" id="581198at2"/>
<dbReference type="Pfam" id="PF09594">
    <property type="entry name" value="GT87"/>
    <property type="match status" value="1"/>
</dbReference>
<dbReference type="AlphaFoldDB" id="A0A4Q2MFB7"/>
<reference evidence="9 12" key="2">
    <citation type="submission" date="2020-07" db="EMBL/GenBank/DDBJ databases">
        <title>Sequencing the genomes of 1000 actinobacteria strains.</title>
        <authorList>
            <person name="Klenk H.-P."/>
        </authorList>
    </citation>
    <scope>NUCLEOTIDE SEQUENCE [LARGE SCALE GENOMIC DNA]</scope>
    <source>
        <strain evidence="9 12">DSM 23870</strain>
    </source>
</reference>
<organism evidence="10 11">
    <name type="scientific">Agromyces atrinae</name>
    <dbReference type="NCBI Taxonomy" id="592376"/>
    <lineage>
        <taxon>Bacteria</taxon>
        <taxon>Bacillati</taxon>
        <taxon>Actinomycetota</taxon>
        <taxon>Actinomycetes</taxon>
        <taxon>Micrococcales</taxon>
        <taxon>Microbacteriaceae</taxon>
        <taxon>Agromyces</taxon>
    </lineage>
</organism>
<comment type="similarity">
    <text evidence="7">Belongs to the glycosyltransferase 87 family.</text>
</comment>
<feature type="transmembrane region" description="Helical" evidence="8">
    <location>
        <begin position="313"/>
        <end position="330"/>
    </location>
</feature>
<evidence type="ECO:0000313" key="12">
    <source>
        <dbReference type="Proteomes" id="UP000581087"/>
    </source>
</evidence>
<evidence type="ECO:0000313" key="9">
    <source>
        <dbReference type="EMBL" id="NYD67992.1"/>
    </source>
</evidence>
<dbReference type="Proteomes" id="UP000292686">
    <property type="component" value="Unassembled WGS sequence"/>
</dbReference>
<dbReference type="EMBL" id="JACCBI010000001">
    <property type="protein sequence ID" value="NYD67992.1"/>
    <property type="molecule type" value="Genomic_DNA"/>
</dbReference>
<evidence type="ECO:0000256" key="2">
    <source>
        <dbReference type="ARBA" id="ARBA00022475"/>
    </source>
</evidence>
<dbReference type="GO" id="GO:0016758">
    <property type="term" value="F:hexosyltransferase activity"/>
    <property type="evidence" value="ECO:0007669"/>
    <property type="project" value="InterPro"/>
</dbReference>
<keyword evidence="5 8" id="KW-1133">Transmembrane helix</keyword>
<dbReference type="InterPro" id="IPR018584">
    <property type="entry name" value="GT87"/>
</dbReference>
<name>A0A4Q2MFB7_9MICO</name>
<keyword evidence="2" id="KW-1003">Cell membrane</keyword>
<feature type="transmembrane region" description="Helical" evidence="8">
    <location>
        <begin position="146"/>
        <end position="172"/>
    </location>
</feature>
<feature type="transmembrane region" description="Helical" evidence="8">
    <location>
        <begin position="337"/>
        <end position="359"/>
    </location>
</feature>
<feature type="transmembrane region" description="Helical" evidence="8">
    <location>
        <begin position="371"/>
        <end position="393"/>
    </location>
</feature>
<evidence type="ECO:0000256" key="8">
    <source>
        <dbReference type="SAM" id="Phobius"/>
    </source>
</evidence>
<keyword evidence="3" id="KW-0808">Transferase</keyword>
<keyword evidence="11" id="KW-1185">Reference proteome</keyword>
<evidence type="ECO:0000256" key="3">
    <source>
        <dbReference type="ARBA" id="ARBA00022679"/>
    </source>
</evidence>
<evidence type="ECO:0000256" key="1">
    <source>
        <dbReference type="ARBA" id="ARBA00004651"/>
    </source>
</evidence>
<dbReference type="RefSeq" id="WP_129172115.1">
    <property type="nucleotide sequence ID" value="NZ_JACCBI010000001.1"/>
</dbReference>
<feature type="transmembrane region" description="Helical" evidence="8">
    <location>
        <begin position="179"/>
        <end position="200"/>
    </location>
</feature>
<comment type="subcellular location">
    <subcellularLocation>
        <location evidence="1">Cell membrane</location>
        <topology evidence="1">Multi-pass membrane protein</topology>
    </subcellularLocation>
</comment>
<evidence type="ECO:0000313" key="11">
    <source>
        <dbReference type="Proteomes" id="UP000292686"/>
    </source>
</evidence>
<comment type="caution">
    <text evidence="10">The sequence shown here is derived from an EMBL/GenBank/DDBJ whole genome shotgun (WGS) entry which is preliminary data.</text>
</comment>
<dbReference type="EMBL" id="SDPM01000001">
    <property type="protein sequence ID" value="RXZ87850.1"/>
    <property type="molecule type" value="Genomic_DNA"/>
</dbReference>
<proteinExistence type="inferred from homology"/>
<keyword evidence="4 8" id="KW-0812">Transmembrane</keyword>
<evidence type="ECO:0000256" key="6">
    <source>
        <dbReference type="ARBA" id="ARBA00023136"/>
    </source>
</evidence>
<dbReference type="GO" id="GO:0005886">
    <property type="term" value="C:plasma membrane"/>
    <property type="evidence" value="ECO:0007669"/>
    <property type="project" value="UniProtKB-SubCell"/>
</dbReference>
<gene>
    <name evidence="9" type="ORF">BJ972_002511</name>
    <name evidence="10" type="ORF">ESP50_01205</name>
</gene>